<comment type="caution">
    <text evidence="1">The sequence shown here is derived from an EMBL/GenBank/DDBJ whole genome shotgun (WGS) entry which is preliminary data.</text>
</comment>
<dbReference type="AlphaFoldDB" id="A0A4Z0P1F8"/>
<organism evidence="1 2">
    <name type="scientific">Hymenobacter fodinae</name>
    <dbReference type="NCBI Taxonomy" id="2510796"/>
    <lineage>
        <taxon>Bacteria</taxon>
        <taxon>Pseudomonadati</taxon>
        <taxon>Bacteroidota</taxon>
        <taxon>Cytophagia</taxon>
        <taxon>Cytophagales</taxon>
        <taxon>Hymenobacteraceae</taxon>
        <taxon>Hymenobacter</taxon>
    </lineage>
</organism>
<dbReference type="RefSeq" id="WP_135436066.1">
    <property type="nucleotide sequence ID" value="NZ_SRLA01000005.1"/>
</dbReference>
<protein>
    <submittedName>
        <fullName evidence="1">Uncharacterized protein</fullName>
    </submittedName>
</protein>
<sequence>MIDKLDKKVFVTPAARAAQNGNASNRIMMIVNKVDEVIDALGTVATAATVAAINTQLTAIVSAQNTFFNQLNTLTGRVTALEIAPADAITNVNEALSLSLGGVLNMQALTGGMTSQAQTINKILAVMRTRKEIKP</sequence>
<keyword evidence="2" id="KW-1185">Reference proteome</keyword>
<gene>
    <name evidence="1" type="ORF">EU556_20775</name>
</gene>
<evidence type="ECO:0000313" key="1">
    <source>
        <dbReference type="EMBL" id="TGE04622.1"/>
    </source>
</evidence>
<dbReference type="Proteomes" id="UP000298337">
    <property type="component" value="Unassembled WGS sequence"/>
</dbReference>
<dbReference type="EMBL" id="SRLA01000005">
    <property type="protein sequence ID" value="TGE04622.1"/>
    <property type="molecule type" value="Genomic_DNA"/>
</dbReference>
<evidence type="ECO:0000313" key="2">
    <source>
        <dbReference type="Proteomes" id="UP000298337"/>
    </source>
</evidence>
<name>A0A4Z0P1F8_9BACT</name>
<proteinExistence type="predicted"/>
<reference evidence="1 2" key="1">
    <citation type="submission" date="2019-04" db="EMBL/GenBank/DDBJ databases">
        <authorList>
            <person name="Feng G."/>
            <person name="Zhang J."/>
            <person name="Zhu H."/>
        </authorList>
    </citation>
    <scope>NUCLEOTIDE SEQUENCE [LARGE SCALE GENOMIC DNA]</scope>
    <source>
        <strain evidence="1 2">92R-1</strain>
    </source>
</reference>
<accession>A0A4Z0P1F8</accession>